<gene>
    <name evidence="1" type="ORF">S01H1_74995</name>
</gene>
<proteinExistence type="predicted"/>
<evidence type="ECO:0008006" key="2">
    <source>
        <dbReference type="Google" id="ProtNLM"/>
    </source>
</evidence>
<sequence length="203" mass="23919">MLSRTPRVCGKFIKERLIRKEEFIKKVGNPLFIGGMTGRSGTNWLKDIFREYVKSHVVVKEIGVFMLGQFREAPYEYFQFSNFPNRRKQYIKYFRKFMLTNAYLRSSKMMGSPGLNGLSDLLPVRGLKIALNEIEQRLSKAKKYEQIRQIFGDFYLWLFNYHACIVDNGKPWISKEPPYARHADQLFSMIPNARLLIMARDGR</sequence>
<dbReference type="SUPFAM" id="SSF52540">
    <property type="entry name" value="P-loop containing nucleoside triphosphate hydrolases"/>
    <property type="match status" value="1"/>
</dbReference>
<feature type="non-terminal residue" evidence="1">
    <location>
        <position position="203"/>
    </location>
</feature>
<reference evidence="1" key="1">
    <citation type="journal article" date="2014" name="Front. Microbiol.">
        <title>High frequency of phylogenetically diverse reductive dehalogenase-homologous genes in deep subseafloor sedimentary metagenomes.</title>
        <authorList>
            <person name="Kawai M."/>
            <person name="Futagami T."/>
            <person name="Toyoda A."/>
            <person name="Takaki Y."/>
            <person name="Nishi S."/>
            <person name="Hori S."/>
            <person name="Arai W."/>
            <person name="Tsubouchi T."/>
            <person name="Morono Y."/>
            <person name="Uchiyama I."/>
            <person name="Ito T."/>
            <person name="Fujiyama A."/>
            <person name="Inagaki F."/>
            <person name="Takami H."/>
        </authorList>
    </citation>
    <scope>NUCLEOTIDE SEQUENCE</scope>
    <source>
        <strain evidence="1">Expedition CK06-06</strain>
    </source>
</reference>
<name>X0ZD03_9ZZZZ</name>
<protein>
    <recommendedName>
        <fullName evidence="2">Sulfotransferase domain-containing protein</fullName>
    </recommendedName>
</protein>
<evidence type="ECO:0000313" key="1">
    <source>
        <dbReference type="EMBL" id="GAG46266.1"/>
    </source>
</evidence>
<dbReference type="EMBL" id="BARS01050208">
    <property type="protein sequence ID" value="GAG46266.1"/>
    <property type="molecule type" value="Genomic_DNA"/>
</dbReference>
<comment type="caution">
    <text evidence="1">The sequence shown here is derived from an EMBL/GenBank/DDBJ whole genome shotgun (WGS) entry which is preliminary data.</text>
</comment>
<accession>X0ZD03</accession>
<organism evidence="1">
    <name type="scientific">marine sediment metagenome</name>
    <dbReference type="NCBI Taxonomy" id="412755"/>
    <lineage>
        <taxon>unclassified sequences</taxon>
        <taxon>metagenomes</taxon>
        <taxon>ecological metagenomes</taxon>
    </lineage>
</organism>
<dbReference type="InterPro" id="IPR027417">
    <property type="entry name" value="P-loop_NTPase"/>
</dbReference>
<dbReference type="Gene3D" id="3.40.50.300">
    <property type="entry name" value="P-loop containing nucleotide triphosphate hydrolases"/>
    <property type="match status" value="1"/>
</dbReference>
<dbReference type="AlphaFoldDB" id="X0ZD03"/>
<dbReference type="Pfam" id="PF13469">
    <property type="entry name" value="Sulfotransfer_3"/>
    <property type="match status" value="1"/>
</dbReference>